<keyword evidence="2" id="KW-0378">Hydrolase</keyword>
<evidence type="ECO:0000313" key="3">
    <source>
        <dbReference type="Proteomes" id="UP001575181"/>
    </source>
</evidence>
<accession>A0ABV4TSM2</accession>
<dbReference type="InterPro" id="IPR022742">
    <property type="entry name" value="Hydrolase_4"/>
</dbReference>
<dbReference type="Proteomes" id="UP001575181">
    <property type="component" value="Unassembled WGS sequence"/>
</dbReference>
<keyword evidence="3" id="KW-1185">Reference proteome</keyword>
<dbReference type="Pfam" id="PF12146">
    <property type="entry name" value="Hydrolase_4"/>
    <property type="match status" value="1"/>
</dbReference>
<comment type="caution">
    <text evidence="2">The sequence shown here is derived from an EMBL/GenBank/DDBJ whole genome shotgun (WGS) entry which is preliminary data.</text>
</comment>
<sequence length="320" mass="34541">MTVGAMGAAMWLGRNAPITVPPPPEVPSEPRALERYLAEHEAAVSRLRPQLAKTVRWAEPSRPARTPVSVVYLHGYAGSHYELDPVCARLARGWGANVFYTRLAGHGRDGAAMAEVGMADWLHDAREALAVGQRLGERVVVVGTSTGGTLAAWLAANVDQTGVAGYHLISPNFGPRHPLAELLLLPGAETWSTWIHGPVHRFNPVTEDHARYATAEFPTPALIPMMRLVARVRALDLGRACRPVQVLYCPRDRVVAPSTIRAAYQRLGGPRKELLAVEDPGDPALHLLAGDLLSPGTNRQVVEAMRAFMDPVVSETAAPA</sequence>
<organism evidence="2 3">
    <name type="scientific">Thiohalorhabdus methylotrophus</name>
    <dbReference type="NCBI Taxonomy" id="3242694"/>
    <lineage>
        <taxon>Bacteria</taxon>
        <taxon>Pseudomonadati</taxon>
        <taxon>Pseudomonadota</taxon>
        <taxon>Gammaproteobacteria</taxon>
        <taxon>Thiohalorhabdales</taxon>
        <taxon>Thiohalorhabdaceae</taxon>
        <taxon>Thiohalorhabdus</taxon>
    </lineage>
</organism>
<feature type="domain" description="Serine aminopeptidase S33" evidence="1">
    <location>
        <begin position="69"/>
        <end position="274"/>
    </location>
</feature>
<reference evidence="2 3" key="1">
    <citation type="submission" date="2024-08" db="EMBL/GenBank/DDBJ databases">
        <title>Whole-genome sequencing of halo(alkali)philic microorganisms from hypersaline lakes.</title>
        <authorList>
            <person name="Sorokin D.Y."/>
            <person name="Merkel A.Y."/>
            <person name="Messina E."/>
            <person name="Yakimov M."/>
        </authorList>
    </citation>
    <scope>NUCLEOTIDE SEQUENCE [LARGE SCALE GENOMIC DNA]</scope>
    <source>
        <strain evidence="2 3">Cl-TMA</strain>
    </source>
</reference>
<dbReference type="EMBL" id="JBGUAW010000001">
    <property type="protein sequence ID" value="MFA9459488.1"/>
    <property type="molecule type" value="Genomic_DNA"/>
</dbReference>
<dbReference type="GO" id="GO:0016787">
    <property type="term" value="F:hydrolase activity"/>
    <property type="evidence" value="ECO:0007669"/>
    <property type="project" value="UniProtKB-KW"/>
</dbReference>
<evidence type="ECO:0000259" key="1">
    <source>
        <dbReference type="Pfam" id="PF12146"/>
    </source>
</evidence>
<proteinExistence type="predicted"/>
<name>A0ABV4TSM2_9GAMM</name>
<evidence type="ECO:0000313" key="2">
    <source>
        <dbReference type="EMBL" id="MFA9459488.1"/>
    </source>
</evidence>
<dbReference type="Gene3D" id="3.40.50.1820">
    <property type="entry name" value="alpha/beta hydrolase"/>
    <property type="match status" value="1"/>
</dbReference>
<protein>
    <submittedName>
        <fullName evidence="2">Alpha/beta hydrolase</fullName>
    </submittedName>
</protein>
<dbReference type="InterPro" id="IPR029058">
    <property type="entry name" value="AB_hydrolase_fold"/>
</dbReference>
<dbReference type="RefSeq" id="WP_373654273.1">
    <property type="nucleotide sequence ID" value="NZ_JBGUAW010000001.1"/>
</dbReference>
<dbReference type="SUPFAM" id="SSF53474">
    <property type="entry name" value="alpha/beta-Hydrolases"/>
    <property type="match status" value="1"/>
</dbReference>
<gene>
    <name evidence="2" type="ORF">ACERLL_01440</name>
</gene>